<protein>
    <submittedName>
        <fullName evidence="1">Uncharacterized protein</fullName>
    </submittedName>
</protein>
<organism evidence="1">
    <name type="scientific">Anguilla anguilla</name>
    <name type="common">European freshwater eel</name>
    <name type="synonym">Muraena anguilla</name>
    <dbReference type="NCBI Taxonomy" id="7936"/>
    <lineage>
        <taxon>Eukaryota</taxon>
        <taxon>Metazoa</taxon>
        <taxon>Chordata</taxon>
        <taxon>Craniata</taxon>
        <taxon>Vertebrata</taxon>
        <taxon>Euteleostomi</taxon>
        <taxon>Actinopterygii</taxon>
        <taxon>Neopterygii</taxon>
        <taxon>Teleostei</taxon>
        <taxon>Anguilliformes</taxon>
        <taxon>Anguillidae</taxon>
        <taxon>Anguilla</taxon>
    </lineage>
</organism>
<proteinExistence type="predicted"/>
<dbReference type="EMBL" id="GBXM01048326">
    <property type="protein sequence ID" value="JAH60251.1"/>
    <property type="molecule type" value="Transcribed_RNA"/>
</dbReference>
<sequence length="15" mass="1669">MFCLMGLGMAHCNLK</sequence>
<evidence type="ECO:0000313" key="1">
    <source>
        <dbReference type="EMBL" id="JAH60251.1"/>
    </source>
</evidence>
<reference evidence="1" key="1">
    <citation type="submission" date="2014-11" db="EMBL/GenBank/DDBJ databases">
        <authorList>
            <person name="Amaro Gonzalez C."/>
        </authorList>
    </citation>
    <scope>NUCLEOTIDE SEQUENCE</scope>
</reference>
<reference evidence="1" key="2">
    <citation type="journal article" date="2015" name="Fish Shellfish Immunol.">
        <title>Early steps in the European eel (Anguilla anguilla)-Vibrio vulnificus interaction in the gills: Role of the RtxA13 toxin.</title>
        <authorList>
            <person name="Callol A."/>
            <person name="Pajuelo D."/>
            <person name="Ebbesson L."/>
            <person name="Teles M."/>
            <person name="MacKenzie S."/>
            <person name="Amaro C."/>
        </authorList>
    </citation>
    <scope>NUCLEOTIDE SEQUENCE</scope>
</reference>
<name>A0A0E9U393_ANGAN</name>
<accession>A0A0E9U393</accession>